<organism evidence="1 2">
    <name type="scientific">Bhargavaea ullalensis</name>
    <dbReference type="NCBI Taxonomy" id="1265685"/>
    <lineage>
        <taxon>Bacteria</taxon>
        <taxon>Bacillati</taxon>
        <taxon>Bacillota</taxon>
        <taxon>Bacilli</taxon>
        <taxon>Bacillales</taxon>
        <taxon>Caryophanaceae</taxon>
        <taxon>Bhargavaea</taxon>
    </lineage>
</organism>
<proteinExistence type="predicted"/>
<dbReference type="Proteomes" id="UP001549099">
    <property type="component" value="Unassembled WGS sequence"/>
</dbReference>
<sequence length="60" mass="6928">MSVFRRSVHCTNCSREIRDGEEITAMMTPPDVNTMVEIRAYLNKKSRVLCNDCADPEKHK</sequence>
<gene>
    <name evidence="1" type="ORF">ABID49_002238</name>
</gene>
<dbReference type="RefSeq" id="WP_354198266.1">
    <property type="nucleotide sequence ID" value="NZ_JBEPLW010000020.1"/>
</dbReference>
<reference evidence="1 2" key="1">
    <citation type="submission" date="2024-06" db="EMBL/GenBank/DDBJ databases">
        <title>Genomic Encyclopedia of Type Strains, Phase IV (KMG-IV): sequencing the most valuable type-strain genomes for metagenomic binning, comparative biology and taxonomic classification.</title>
        <authorList>
            <person name="Goeker M."/>
        </authorList>
    </citation>
    <scope>NUCLEOTIDE SEQUENCE [LARGE SCALE GENOMIC DNA]</scope>
    <source>
        <strain evidence="1 2">DSM 26128</strain>
    </source>
</reference>
<keyword evidence="2" id="KW-1185">Reference proteome</keyword>
<name>A0ABV2GE73_9BACL</name>
<dbReference type="EMBL" id="JBEPLW010000020">
    <property type="protein sequence ID" value="MET3576322.1"/>
    <property type="molecule type" value="Genomic_DNA"/>
</dbReference>
<protein>
    <submittedName>
        <fullName evidence="1">Ferredoxin</fullName>
    </submittedName>
</protein>
<evidence type="ECO:0000313" key="2">
    <source>
        <dbReference type="Proteomes" id="UP001549099"/>
    </source>
</evidence>
<evidence type="ECO:0000313" key="1">
    <source>
        <dbReference type="EMBL" id="MET3576322.1"/>
    </source>
</evidence>
<accession>A0ABV2GE73</accession>
<comment type="caution">
    <text evidence="1">The sequence shown here is derived from an EMBL/GenBank/DDBJ whole genome shotgun (WGS) entry which is preliminary data.</text>
</comment>